<gene>
    <name evidence="1" type="ORF">J8F10_03850</name>
</gene>
<dbReference type="PROSITE" id="PS51257">
    <property type="entry name" value="PROKAR_LIPOPROTEIN"/>
    <property type="match status" value="1"/>
</dbReference>
<accession>A0ABS5BL50</accession>
<proteinExistence type="predicted"/>
<protein>
    <recommendedName>
        <fullName evidence="3">Carboxypeptidase regulatory-like domain-containing protein</fullName>
    </recommendedName>
</protein>
<reference evidence="1 2" key="1">
    <citation type="submission" date="2021-04" db="EMBL/GenBank/DDBJ databases">
        <authorList>
            <person name="Ivanova A."/>
        </authorList>
    </citation>
    <scope>NUCLEOTIDE SEQUENCE [LARGE SCALE GENOMIC DNA]</scope>
    <source>
        <strain evidence="1 2">G18</strain>
    </source>
</reference>
<name>A0ABS5BL50_9BACT</name>
<sequence length="136" mass="13974">MTRTLGAVGAALTCAAVVCGCGPGEPPRVAVYPVRGELFVGGKPAAGAVIVFHPTGDPAAPRPRATVAADGAFRPQFRDDTEGIPAGEYVLTVTWREAPIGMSPDRLKGKHADPARPVARVTVGPGESVIPAIRLK</sequence>
<comment type="caution">
    <text evidence="1">The sequence shown here is derived from an EMBL/GenBank/DDBJ whole genome shotgun (WGS) entry which is preliminary data.</text>
</comment>
<dbReference type="RefSeq" id="WP_210652552.1">
    <property type="nucleotide sequence ID" value="NZ_JAGKQQ010000001.1"/>
</dbReference>
<organism evidence="1 2">
    <name type="scientific">Gemmata palustris</name>
    <dbReference type="NCBI Taxonomy" id="2822762"/>
    <lineage>
        <taxon>Bacteria</taxon>
        <taxon>Pseudomonadati</taxon>
        <taxon>Planctomycetota</taxon>
        <taxon>Planctomycetia</taxon>
        <taxon>Gemmatales</taxon>
        <taxon>Gemmataceae</taxon>
        <taxon>Gemmata</taxon>
    </lineage>
</organism>
<evidence type="ECO:0000313" key="1">
    <source>
        <dbReference type="EMBL" id="MBP3954423.1"/>
    </source>
</evidence>
<evidence type="ECO:0008006" key="3">
    <source>
        <dbReference type="Google" id="ProtNLM"/>
    </source>
</evidence>
<dbReference type="Proteomes" id="UP000676565">
    <property type="component" value="Unassembled WGS sequence"/>
</dbReference>
<dbReference type="EMBL" id="JAGKQQ010000001">
    <property type="protein sequence ID" value="MBP3954423.1"/>
    <property type="molecule type" value="Genomic_DNA"/>
</dbReference>
<keyword evidence="2" id="KW-1185">Reference proteome</keyword>
<evidence type="ECO:0000313" key="2">
    <source>
        <dbReference type="Proteomes" id="UP000676565"/>
    </source>
</evidence>